<dbReference type="Pfam" id="PF24733">
    <property type="entry name" value="DUF7684"/>
    <property type="match status" value="1"/>
</dbReference>
<dbReference type="AlphaFoldDB" id="A0A7X0U7Z5"/>
<comment type="caution">
    <text evidence="2">The sequence shown here is derived from an EMBL/GenBank/DDBJ whole genome shotgun (WGS) entry which is preliminary data.</text>
</comment>
<evidence type="ECO:0000259" key="1">
    <source>
        <dbReference type="Pfam" id="PF24733"/>
    </source>
</evidence>
<feature type="domain" description="DUF7684" evidence="1">
    <location>
        <begin position="1"/>
        <end position="112"/>
    </location>
</feature>
<protein>
    <recommendedName>
        <fullName evidence="1">DUF7684 domain-containing protein</fullName>
    </recommendedName>
</protein>
<name>A0A7X0U7Z5_9BURK</name>
<accession>A0A7X0U7Z5</accession>
<sequence length="113" mass="12763">MVIVEAEGSAQWQAATSDWLVASGCLYMMAWGLGCSSWDDSVDWALLGAFRFEDIPPERFVMTSWHENETLDDVFFFCKQCALHDSVNLAQTVLLHIAKQPAEQRIMDVYAQA</sequence>
<dbReference type="InterPro" id="IPR056101">
    <property type="entry name" value="DUF7684"/>
</dbReference>
<organism evidence="2 3">
    <name type="scientific">Acidovorax soli</name>
    <dbReference type="NCBI Taxonomy" id="592050"/>
    <lineage>
        <taxon>Bacteria</taxon>
        <taxon>Pseudomonadati</taxon>
        <taxon>Pseudomonadota</taxon>
        <taxon>Betaproteobacteria</taxon>
        <taxon>Burkholderiales</taxon>
        <taxon>Comamonadaceae</taxon>
        <taxon>Acidovorax</taxon>
    </lineage>
</organism>
<proteinExistence type="predicted"/>
<dbReference type="RefSeq" id="WP_184855692.1">
    <property type="nucleotide sequence ID" value="NZ_JACHLK010000002.1"/>
</dbReference>
<keyword evidence="3" id="KW-1185">Reference proteome</keyword>
<dbReference type="EMBL" id="JACHLK010000002">
    <property type="protein sequence ID" value="MBB6558239.1"/>
    <property type="molecule type" value="Genomic_DNA"/>
</dbReference>
<evidence type="ECO:0000313" key="2">
    <source>
        <dbReference type="EMBL" id="MBB6558239.1"/>
    </source>
</evidence>
<evidence type="ECO:0000313" key="3">
    <source>
        <dbReference type="Proteomes" id="UP000575083"/>
    </source>
</evidence>
<gene>
    <name evidence="2" type="ORF">HNP48_000903</name>
</gene>
<reference evidence="2 3" key="1">
    <citation type="submission" date="2020-08" db="EMBL/GenBank/DDBJ databases">
        <title>Functional genomics of gut bacteria from endangered species of beetles.</title>
        <authorList>
            <person name="Carlos-Shanley C."/>
        </authorList>
    </citation>
    <scope>NUCLEOTIDE SEQUENCE [LARGE SCALE GENOMIC DNA]</scope>
    <source>
        <strain evidence="2 3">S00198</strain>
    </source>
</reference>
<dbReference type="Proteomes" id="UP000575083">
    <property type="component" value="Unassembled WGS sequence"/>
</dbReference>